<evidence type="ECO:0000313" key="2">
    <source>
        <dbReference type="Proteomes" id="UP000005709"/>
    </source>
</evidence>
<reference evidence="1 2" key="1">
    <citation type="submission" date="2009-07" db="EMBL/GenBank/DDBJ databases">
        <authorList>
            <person name="Madupu R."/>
            <person name="Sebastian Y."/>
            <person name="Durkin A.S."/>
            <person name="Torralba M."/>
            <person name="Methe B."/>
            <person name="Sutton G.G."/>
            <person name="Strausberg R.L."/>
            <person name="Nelson K.E."/>
        </authorList>
    </citation>
    <scope>NUCLEOTIDE SEQUENCE [LARGE SCALE GENOMIC DNA]</scope>
    <source>
        <strain evidence="1 2">RM3268</strain>
    </source>
</reference>
<gene>
    <name evidence="1" type="ORF">CAMGR0001_2474</name>
</gene>
<organism evidence="1 2">
    <name type="scientific">Campylobacter gracilis RM3268</name>
    <dbReference type="NCBI Taxonomy" id="553220"/>
    <lineage>
        <taxon>Bacteria</taxon>
        <taxon>Pseudomonadati</taxon>
        <taxon>Campylobacterota</taxon>
        <taxon>Epsilonproteobacteria</taxon>
        <taxon>Campylobacterales</taxon>
        <taxon>Campylobacteraceae</taxon>
        <taxon>Campylobacter</taxon>
    </lineage>
</organism>
<proteinExistence type="predicted"/>
<protein>
    <submittedName>
        <fullName evidence="1">Uncharacterized protein</fullName>
    </submittedName>
</protein>
<dbReference type="Proteomes" id="UP000005709">
    <property type="component" value="Unassembled WGS sequence"/>
</dbReference>
<keyword evidence="2" id="KW-1185">Reference proteome</keyword>
<comment type="caution">
    <text evidence="1">The sequence shown here is derived from an EMBL/GenBank/DDBJ whole genome shotgun (WGS) entry which is preliminary data.</text>
</comment>
<dbReference type="AlphaFoldDB" id="C8PFC1"/>
<sequence>MRVKKSCFAKLKILPIYAPICVILATFATEFELRFILTAARNVPH</sequence>
<evidence type="ECO:0000313" key="1">
    <source>
        <dbReference type="EMBL" id="EEV18467.1"/>
    </source>
</evidence>
<accession>C8PFC1</accession>
<dbReference type="EMBL" id="ACYG01000011">
    <property type="protein sequence ID" value="EEV18467.1"/>
    <property type="molecule type" value="Genomic_DNA"/>
</dbReference>
<name>C8PFC1_9BACT</name>